<dbReference type="Pfam" id="PF13565">
    <property type="entry name" value="HTH_32"/>
    <property type="match status" value="1"/>
</dbReference>
<keyword evidence="2" id="KW-1185">Reference proteome</keyword>
<evidence type="ECO:0000313" key="1">
    <source>
        <dbReference type="EMBL" id="NQE35617.1"/>
    </source>
</evidence>
<dbReference type="EMBL" id="SRRZ01000060">
    <property type="protein sequence ID" value="NQE35617.1"/>
    <property type="molecule type" value="Genomic_DNA"/>
</dbReference>
<evidence type="ECO:0000313" key="2">
    <source>
        <dbReference type="Proteomes" id="UP000702425"/>
    </source>
</evidence>
<organism evidence="1 2">
    <name type="scientific">Microcoleus asticus IPMA8</name>
    <dbReference type="NCBI Taxonomy" id="2563858"/>
    <lineage>
        <taxon>Bacteria</taxon>
        <taxon>Bacillati</taxon>
        <taxon>Cyanobacteriota</taxon>
        <taxon>Cyanophyceae</taxon>
        <taxon>Oscillatoriophycideae</taxon>
        <taxon>Oscillatoriales</taxon>
        <taxon>Microcoleaceae</taxon>
        <taxon>Microcoleus</taxon>
        <taxon>Microcoleus asticus</taxon>
    </lineage>
</organism>
<dbReference type="SUPFAM" id="SSF46689">
    <property type="entry name" value="Homeodomain-like"/>
    <property type="match status" value="1"/>
</dbReference>
<evidence type="ECO:0008006" key="3">
    <source>
        <dbReference type="Google" id="ProtNLM"/>
    </source>
</evidence>
<dbReference type="InterPro" id="IPR009057">
    <property type="entry name" value="Homeodomain-like_sf"/>
</dbReference>
<name>A0ABX2CZ00_9CYAN</name>
<proteinExistence type="predicted"/>
<protein>
    <recommendedName>
        <fullName evidence="3">Winged helix-turn helix domain-containing protein</fullName>
    </recommendedName>
</protein>
<comment type="caution">
    <text evidence="1">The sequence shown here is derived from an EMBL/GenBank/DDBJ whole genome shotgun (WGS) entry which is preliminary data.</text>
</comment>
<gene>
    <name evidence="1" type="ORF">E5S67_03352</name>
</gene>
<accession>A0ABX2CZ00</accession>
<reference evidence="1 2" key="1">
    <citation type="journal article" date="2020" name="Sci. Rep.">
        <title>A novel cyanobacterial geosmin producer, revising GeoA distribution and dispersion patterns in Bacteria.</title>
        <authorList>
            <person name="Churro C."/>
            <person name="Semedo-Aguiar A.P."/>
            <person name="Silva A.D."/>
            <person name="Pereira-Leal J.B."/>
            <person name="Leite R.B."/>
        </authorList>
    </citation>
    <scope>NUCLEOTIDE SEQUENCE [LARGE SCALE GENOMIC DNA]</scope>
    <source>
        <strain evidence="1 2">IPMA8</strain>
    </source>
</reference>
<sequence length="100" mass="11399">MEIAYTTVAYWSVHGDPDNLDSFLDKRSPGNFRKVTPEYEQILIATIEKAPEEYGYEFGRWTAARLATYLEKVTGIKLSSSQISRILNKKNTFTFGLSIV</sequence>
<dbReference type="Proteomes" id="UP000702425">
    <property type="component" value="Unassembled WGS sequence"/>
</dbReference>